<protein>
    <submittedName>
        <fullName evidence="2">Secreted protein</fullName>
    </submittedName>
</protein>
<proteinExistence type="predicted"/>
<sequence>MQFPEKKKKHSSHCLIRTCFTLDLLSNRYSCKWFFQFSVCLTGLQRHVCGDVGADGYRGQPTYARVEISPHKKTATKTFTLRYVHI</sequence>
<organism evidence="1 2">
    <name type="scientific">Ascaris lumbricoides</name>
    <name type="common">Giant roundworm</name>
    <dbReference type="NCBI Taxonomy" id="6252"/>
    <lineage>
        <taxon>Eukaryota</taxon>
        <taxon>Metazoa</taxon>
        <taxon>Ecdysozoa</taxon>
        <taxon>Nematoda</taxon>
        <taxon>Chromadorea</taxon>
        <taxon>Rhabditida</taxon>
        <taxon>Spirurina</taxon>
        <taxon>Ascaridomorpha</taxon>
        <taxon>Ascaridoidea</taxon>
        <taxon>Ascarididae</taxon>
        <taxon>Ascaris</taxon>
    </lineage>
</organism>
<reference evidence="2" key="1">
    <citation type="submission" date="2017-02" db="UniProtKB">
        <authorList>
            <consortium name="WormBaseParasite"/>
        </authorList>
    </citation>
    <scope>IDENTIFICATION</scope>
</reference>
<dbReference type="Proteomes" id="UP000036681">
    <property type="component" value="Unplaced"/>
</dbReference>
<dbReference type="AlphaFoldDB" id="A0A0M3HIY1"/>
<name>A0A0M3HIY1_ASCLU</name>
<keyword evidence="1" id="KW-1185">Reference proteome</keyword>
<evidence type="ECO:0000313" key="1">
    <source>
        <dbReference type="Proteomes" id="UP000036681"/>
    </source>
</evidence>
<dbReference type="WBParaSite" id="ALUE_0000147601-mRNA-1">
    <property type="protein sequence ID" value="ALUE_0000147601-mRNA-1"/>
    <property type="gene ID" value="ALUE_0000147601"/>
</dbReference>
<accession>A0A0M3HIY1</accession>
<evidence type="ECO:0000313" key="2">
    <source>
        <dbReference type="WBParaSite" id="ALUE_0000147601-mRNA-1"/>
    </source>
</evidence>